<evidence type="ECO:0000256" key="1">
    <source>
        <dbReference type="SAM" id="MobiDB-lite"/>
    </source>
</evidence>
<sequence>MSIQRQYSLPNCTLVLEGWGDMVVANQTEARPLMSKLTNAEFHLVGEEKPLSGGREFFESLTAAVSLYAQELLSGIRTFKSPQTTSQLVQLQRLDDNHHRLSVLPPDADPGSGIATHLTRQVDLTTVQLFDLVEAVDQFFADTQTLPDLTFQVAPLAKRYVRRSEPVAKQAIPAAIGASGLALAAIAFFFIPTPQVRQPDDLVPKTNTTSSTTGSPAPAAPPPSPTASGSSSPTTSPGAATTPNSTTAAQPDLTKLEAALTAAPEITDPAQVKALQEKLSTQLDQAWKDRPAVTQDLEYRVGVAKDGAIVGYKPINPAAETSTQQTPLLNLLYIPAAGSQPSSEPIAQYKVVFTSNGVLDVSPWQNAMASPITGITEITDSDQISELQPKLYDQIDQNWKDKPSFEKDLVFRVRVKGDGTIADYKPDSQVAAEFAKEIPLPNLGKLAEDGDTGVGQDPLALFKVVFKPDGKLEVSPWRGQRD</sequence>
<keyword evidence="3" id="KW-1185">Reference proteome</keyword>
<evidence type="ECO:0000313" key="3">
    <source>
        <dbReference type="Proteomes" id="UP001476950"/>
    </source>
</evidence>
<comment type="caution">
    <text evidence="2">The sequence shown here is derived from an EMBL/GenBank/DDBJ whole genome shotgun (WGS) entry which is preliminary data.</text>
</comment>
<dbReference type="EMBL" id="JAMPLM010000001">
    <property type="protein sequence ID" value="MEP1057117.1"/>
    <property type="molecule type" value="Genomic_DNA"/>
</dbReference>
<protein>
    <submittedName>
        <fullName evidence="2">DUF4335 domain-containing protein</fullName>
    </submittedName>
</protein>
<dbReference type="InterPro" id="IPR025569">
    <property type="entry name" value="DUF4335"/>
</dbReference>
<reference evidence="2 3" key="1">
    <citation type="submission" date="2022-04" db="EMBL/GenBank/DDBJ databases">
        <title>Positive selection, recombination, and allopatry shape intraspecific diversity of widespread and dominant cyanobacteria.</title>
        <authorList>
            <person name="Wei J."/>
            <person name="Shu W."/>
            <person name="Hu C."/>
        </authorList>
    </citation>
    <scope>NUCLEOTIDE SEQUENCE [LARGE SCALE GENOMIC DNA]</scope>
    <source>
        <strain evidence="2 3">AS-A4</strain>
    </source>
</reference>
<accession>A0ABV0KCZ8</accession>
<name>A0ABV0KCZ8_9CYAN</name>
<evidence type="ECO:0000313" key="2">
    <source>
        <dbReference type="EMBL" id="MEP1057117.1"/>
    </source>
</evidence>
<feature type="compositionally biased region" description="Low complexity" evidence="1">
    <location>
        <begin position="226"/>
        <end position="249"/>
    </location>
</feature>
<feature type="compositionally biased region" description="Low complexity" evidence="1">
    <location>
        <begin position="206"/>
        <end position="217"/>
    </location>
</feature>
<gene>
    <name evidence="2" type="ORF">NDI38_01630</name>
</gene>
<proteinExistence type="predicted"/>
<dbReference type="RefSeq" id="WP_190453910.1">
    <property type="nucleotide sequence ID" value="NZ_JAMPLM010000001.1"/>
</dbReference>
<feature type="region of interest" description="Disordered" evidence="1">
    <location>
        <begin position="198"/>
        <end position="250"/>
    </location>
</feature>
<dbReference type="Proteomes" id="UP001476950">
    <property type="component" value="Unassembled WGS sequence"/>
</dbReference>
<dbReference type="Pfam" id="PF14233">
    <property type="entry name" value="DUF4335"/>
    <property type="match status" value="1"/>
</dbReference>
<organism evidence="2 3">
    <name type="scientific">Stenomitos frigidus AS-A4</name>
    <dbReference type="NCBI Taxonomy" id="2933935"/>
    <lineage>
        <taxon>Bacteria</taxon>
        <taxon>Bacillati</taxon>
        <taxon>Cyanobacteriota</taxon>
        <taxon>Cyanophyceae</taxon>
        <taxon>Leptolyngbyales</taxon>
        <taxon>Leptolyngbyaceae</taxon>
        <taxon>Stenomitos</taxon>
    </lineage>
</organism>